<organism evidence="7 8">
    <name type="scientific">Acidianus sulfidivorans JP7</name>
    <dbReference type="NCBI Taxonomy" id="619593"/>
    <lineage>
        <taxon>Archaea</taxon>
        <taxon>Thermoproteota</taxon>
        <taxon>Thermoprotei</taxon>
        <taxon>Sulfolobales</taxon>
        <taxon>Sulfolobaceae</taxon>
        <taxon>Acidianus</taxon>
    </lineage>
</organism>
<comment type="subcellular location">
    <subcellularLocation>
        <location evidence="1">Membrane</location>
        <topology evidence="1">Multi-pass membrane protein</topology>
    </subcellularLocation>
</comment>
<dbReference type="KEGG" id="asul:DFR86_03560"/>
<dbReference type="SUPFAM" id="SSF103473">
    <property type="entry name" value="MFS general substrate transporter"/>
    <property type="match status" value="1"/>
</dbReference>
<dbReference type="InterPro" id="IPR036259">
    <property type="entry name" value="MFS_trans_sf"/>
</dbReference>
<dbReference type="PROSITE" id="PS00217">
    <property type="entry name" value="SUGAR_TRANSPORT_2"/>
    <property type="match status" value="1"/>
</dbReference>
<keyword evidence="3 5" id="KW-1133">Transmembrane helix</keyword>
<feature type="transmembrane region" description="Helical" evidence="5">
    <location>
        <begin position="73"/>
        <end position="90"/>
    </location>
</feature>
<evidence type="ECO:0000313" key="7">
    <source>
        <dbReference type="EMBL" id="AWR96720.1"/>
    </source>
</evidence>
<dbReference type="EMBL" id="CP029288">
    <property type="protein sequence ID" value="AWR96720.1"/>
    <property type="molecule type" value="Genomic_DNA"/>
</dbReference>
<name>A0A2U9IL28_9CREN</name>
<dbReference type="GO" id="GO:0005886">
    <property type="term" value="C:plasma membrane"/>
    <property type="evidence" value="ECO:0007669"/>
    <property type="project" value="TreeGrafter"/>
</dbReference>
<feature type="transmembrane region" description="Helical" evidence="5">
    <location>
        <begin position="130"/>
        <end position="153"/>
    </location>
</feature>
<keyword evidence="4 5" id="KW-0472">Membrane</keyword>
<feature type="transmembrane region" description="Helical" evidence="5">
    <location>
        <begin position="41"/>
        <end position="61"/>
    </location>
</feature>
<evidence type="ECO:0000256" key="3">
    <source>
        <dbReference type="ARBA" id="ARBA00022989"/>
    </source>
</evidence>
<feature type="transmembrane region" description="Helical" evidence="5">
    <location>
        <begin position="96"/>
        <end position="118"/>
    </location>
</feature>
<dbReference type="Gene3D" id="1.20.1250.20">
    <property type="entry name" value="MFS general substrate transporter like domains"/>
    <property type="match status" value="2"/>
</dbReference>
<evidence type="ECO:0000259" key="6">
    <source>
        <dbReference type="PROSITE" id="PS50850"/>
    </source>
</evidence>
<dbReference type="InterPro" id="IPR020846">
    <property type="entry name" value="MFS_dom"/>
</dbReference>
<dbReference type="AlphaFoldDB" id="A0A2U9IL28"/>
<dbReference type="OrthoDB" id="117970at2157"/>
<feature type="transmembrane region" description="Helical" evidence="5">
    <location>
        <begin position="239"/>
        <end position="259"/>
    </location>
</feature>
<evidence type="ECO:0000313" key="8">
    <source>
        <dbReference type="Proteomes" id="UP000248410"/>
    </source>
</evidence>
<evidence type="ECO:0000256" key="1">
    <source>
        <dbReference type="ARBA" id="ARBA00004141"/>
    </source>
</evidence>
<evidence type="ECO:0000256" key="2">
    <source>
        <dbReference type="ARBA" id="ARBA00022692"/>
    </source>
</evidence>
<dbReference type="Proteomes" id="UP000248410">
    <property type="component" value="Chromosome"/>
</dbReference>
<dbReference type="PANTHER" id="PTHR23508:SF10">
    <property type="entry name" value="CARBOXYLIC ACID TRANSPORTER PROTEIN HOMOLOG"/>
    <property type="match status" value="1"/>
</dbReference>
<evidence type="ECO:0000256" key="4">
    <source>
        <dbReference type="ARBA" id="ARBA00023136"/>
    </source>
</evidence>
<proteinExistence type="predicted"/>
<feature type="transmembrane region" description="Helical" evidence="5">
    <location>
        <begin position="337"/>
        <end position="359"/>
    </location>
</feature>
<keyword evidence="8" id="KW-1185">Reference proteome</keyword>
<feature type="transmembrane region" description="Helical" evidence="5">
    <location>
        <begin position="271"/>
        <end position="290"/>
    </location>
</feature>
<feature type="transmembrane region" description="Helical" evidence="5">
    <location>
        <begin position="365"/>
        <end position="385"/>
    </location>
</feature>
<feature type="transmembrane region" description="Helical" evidence="5">
    <location>
        <begin position="12"/>
        <end position="29"/>
    </location>
</feature>
<dbReference type="PROSITE" id="PS50850">
    <property type="entry name" value="MFS"/>
    <property type="match status" value="1"/>
</dbReference>
<dbReference type="PANTHER" id="PTHR23508">
    <property type="entry name" value="CARBOXYLIC ACID TRANSPORTER PROTEIN HOMOLOG"/>
    <property type="match status" value="1"/>
</dbReference>
<dbReference type="CDD" id="cd17316">
    <property type="entry name" value="MFS_SV2_like"/>
    <property type="match status" value="1"/>
</dbReference>
<sequence>MKEYVHATISSSLSWGGNIYDLLLITYIFPELEKAYSLNFFEVSIIFSLGLLGRVLGGIIFGKFADTIGRKPVLMIGTAGYSIFQALMAFSPDVIVLLIARALQGLFMGAQWTAGTVIAYEKAPRSMKGFVTGIVQAGTGIGYALTGVAYLAFVSSIESSWRLFLITGSLPLLLLPYIQLKIKNNEITSDSLSKIKIRYHDYLEVLIKSILAMAGMFIAYFTVLGNYPSIASDYNVPNYLLGVILTVANILLAFSFILFGRLADKIDGKKLIIAGTIGLLISLPLAVPLLSFMRTLAILISGILMYSFFIGFWPVVPLLLAKSVPTEVRGFISGFSYNLGGFFGGIVNMAIGYLTSIYGMASLTAWTDLFDLGAGALLLFSMITWPSSGSKTKILVQEG</sequence>
<feature type="domain" description="Major facilitator superfamily (MFS) profile" evidence="6">
    <location>
        <begin position="7"/>
        <end position="392"/>
    </location>
</feature>
<evidence type="ECO:0000256" key="5">
    <source>
        <dbReference type="SAM" id="Phobius"/>
    </source>
</evidence>
<feature type="transmembrane region" description="Helical" evidence="5">
    <location>
        <begin position="205"/>
        <end position="227"/>
    </location>
</feature>
<feature type="transmembrane region" description="Helical" evidence="5">
    <location>
        <begin position="296"/>
        <end position="316"/>
    </location>
</feature>
<accession>A0A2U9IL28</accession>
<dbReference type="RefSeq" id="WP_110379610.1">
    <property type="nucleotide sequence ID" value="NZ_CP029288.2"/>
</dbReference>
<dbReference type="GeneID" id="36837015"/>
<dbReference type="InterPro" id="IPR011701">
    <property type="entry name" value="MFS"/>
</dbReference>
<dbReference type="GO" id="GO:0046943">
    <property type="term" value="F:carboxylic acid transmembrane transporter activity"/>
    <property type="evidence" value="ECO:0007669"/>
    <property type="project" value="TreeGrafter"/>
</dbReference>
<feature type="transmembrane region" description="Helical" evidence="5">
    <location>
        <begin position="159"/>
        <end position="178"/>
    </location>
</feature>
<gene>
    <name evidence="7" type="ORF">DFR86_03560</name>
</gene>
<dbReference type="InterPro" id="IPR005829">
    <property type="entry name" value="Sugar_transporter_CS"/>
</dbReference>
<keyword evidence="2 5" id="KW-0812">Transmembrane</keyword>
<protein>
    <submittedName>
        <fullName evidence="7">MFS transporter</fullName>
    </submittedName>
</protein>
<dbReference type="Pfam" id="PF07690">
    <property type="entry name" value="MFS_1"/>
    <property type="match status" value="1"/>
</dbReference>
<reference evidence="7 8" key="1">
    <citation type="submission" date="2018-05" db="EMBL/GenBank/DDBJ databases">
        <title>Complete Genome Sequences of Extremely Thermoacidophilic, Metal-Mobilizing Type-Strain Members of the Archaeal Family Sulfolobaceae: Acidianus brierleyi DSM-1651T, Acidianus sulfidivorans DSM-18786T, Metallosphaera hakonensis DSM-7519T, and Metallosphaera prunae DSM-10039T.</title>
        <authorList>
            <person name="Counts J.A."/>
            <person name="Kelly R.M."/>
        </authorList>
    </citation>
    <scope>NUCLEOTIDE SEQUENCE [LARGE SCALE GENOMIC DNA]</scope>
    <source>
        <strain evidence="7 8">JP7</strain>
    </source>
</reference>